<keyword evidence="2" id="KW-0695">RNA-directed DNA polymerase</keyword>
<comment type="caution">
    <text evidence="2">The sequence shown here is derived from an EMBL/GenBank/DDBJ whole genome shotgun (WGS) entry which is preliminary data.</text>
</comment>
<evidence type="ECO:0000313" key="3">
    <source>
        <dbReference type="Proteomes" id="UP000321393"/>
    </source>
</evidence>
<dbReference type="PANTHER" id="PTHR24559">
    <property type="entry name" value="TRANSPOSON TY3-I GAG-POL POLYPROTEIN"/>
    <property type="match status" value="1"/>
</dbReference>
<evidence type="ECO:0000313" key="2">
    <source>
        <dbReference type="EMBL" id="KAA0062567.1"/>
    </source>
</evidence>
<dbReference type="OrthoDB" id="1939491at2759"/>
<sequence length="585" mass="66715">MSEKEKVFYFVEGLKPWAKTKLYEQRVQDLTSAYTASEQLFDLTSDSQDGMRHQSSLPERNRNSRSSSPKDTGGGKRSGRDRRPYQPNAENTWQRSNNRSSLKRPLSYFIYDESNQAEGEVNQIEGGEKPIGVLKYLSSLQKKSEERNVPTERGLLYVDTWINQKQTKSTMIDSGATHNFITEIEARRLRLRWKKDLERIKIVNSVAPTHRRTSETNDDKVGRMERPYRLCGCKNGRLRCLQADIRQPNGFKMILAMKLDESPAQEEPPSAVILLGALEKLGETVPKDTLTIDHGIELLSEVKASTKNAYRMTPPELVELRKPSKMLLNTGSSRPVQAPLESRLSGRPRRVKYFLKSDIRSRYCRVRRTKVEGIETTCVTELGTYEFPVVSFSLTNVKGGKCCSVQSQINVLSHMVECHHVRLLREEDTQWSGSLECQAAFNGLKQATIKGPSLGVADTIKPPKLLNVTQFGHSAQTNSLIKRSQFEIKGSRHSVLLPLIDGPYVGNNHQVHRVEKKREQMADIARVCLEEASRSMEERVDQKRCPLKFEWMTKLSIQGATTSYDYLSTWNRKKTEKSRKSLLTE</sequence>
<organism evidence="2 3">
    <name type="scientific">Cucumis melo var. makuwa</name>
    <name type="common">Oriental melon</name>
    <dbReference type="NCBI Taxonomy" id="1194695"/>
    <lineage>
        <taxon>Eukaryota</taxon>
        <taxon>Viridiplantae</taxon>
        <taxon>Streptophyta</taxon>
        <taxon>Embryophyta</taxon>
        <taxon>Tracheophyta</taxon>
        <taxon>Spermatophyta</taxon>
        <taxon>Magnoliopsida</taxon>
        <taxon>eudicotyledons</taxon>
        <taxon>Gunneridae</taxon>
        <taxon>Pentapetalae</taxon>
        <taxon>rosids</taxon>
        <taxon>fabids</taxon>
        <taxon>Cucurbitales</taxon>
        <taxon>Cucurbitaceae</taxon>
        <taxon>Benincaseae</taxon>
        <taxon>Cucumis</taxon>
    </lineage>
</organism>
<gene>
    <name evidence="2" type="ORF">E6C27_scaffold79G00550</name>
</gene>
<keyword evidence="2" id="KW-0808">Transferase</keyword>
<dbReference type="EMBL" id="SSTE01004244">
    <property type="protein sequence ID" value="KAA0062567.1"/>
    <property type="molecule type" value="Genomic_DNA"/>
</dbReference>
<dbReference type="InterPro" id="IPR053134">
    <property type="entry name" value="RNA-dir_DNA_polymerase"/>
</dbReference>
<proteinExistence type="predicted"/>
<evidence type="ECO:0000256" key="1">
    <source>
        <dbReference type="SAM" id="MobiDB-lite"/>
    </source>
</evidence>
<dbReference type="PANTHER" id="PTHR24559:SF436">
    <property type="entry name" value="RNA-DIRECTED DNA POLYMERASE HOMOLOG"/>
    <property type="match status" value="1"/>
</dbReference>
<keyword evidence="2" id="KW-0548">Nucleotidyltransferase</keyword>
<protein>
    <submittedName>
        <fullName evidence="2">Reverse transcriptase</fullName>
    </submittedName>
</protein>
<accession>A0A5A7V6I7</accession>
<dbReference type="InterPro" id="IPR021109">
    <property type="entry name" value="Peptidase_aspartic_dom_sf"/>
</dbReference>
<dbReference type="Gene3D" id="2.40.70.10">
    <property type="entry name" value="Acid Proteases"/>
    <property type="match status" value="1"/>
</dbReference>
<dbReference type="Proteomes" id="UP000321393">
    <property type="component" value="Unassembled WGS sequence"/>
</dbReference>
<feature type="compositionally biased region" description="Polar residues" evidence="1">
    <location>
        <begin position="88"/>
        <end position="99"/>
    </location>
</feature>
<reference evidence="2 3" key="1">
    <citation type="submission" date="2019-08" db="EMBL/GenBank/DDBJ databases">
        <title>Draft genome sequences of two oriental melons (Cucumis melo L. var makuwa).</title>
        <authorList>
            <person name="Kwon S.-Y."/>
        </authorList>
    </citation>
    <scope>NUCLEOTIDE SEQUENCE [LARGE SCALE GENOMIC DNA]</scope>
    <source>
        <strain evidence="3">cv. SW 3</strain>
        <tissue evidence="2">Leaf</tissue>
    </source>
</reference>
<feature type="region of interest" description="Disordered" evidence="1">
    <location>
        <begin position="44"/>
        <end position="99"/>
    </location>
</feature>
<name>A0A5A7V6I7_CUCMM</name>
<dbReference type="GO" id="GO:0003964">
    <property type="term" value="F:RNA-directed DNA polymerase activity"/>
    <property type="evidence" value="ECO:0007669"/>
    <property type="project" value="UniProtKB-KW"/>
</dbReference>
<dbReference type="AlphaFoldDB" id="A0A5A7V6I7"/>